<reference evidence="2 3" key="1">
    <citation type="journal article" date="2018" name="Nat. Ecol. Evol.">
        <title>Pezizomycetes genomes reveal the molecular basis of ectomycorrhizal truffle lifestyle.</title>
        <authorList>
            <person name="Murat C."/>
            <person name="Payen T."/>
            <person name="Noel B."/>
            <person name="Kuo A."/>
            <person name="Morin E."/>
            <person name="Chen J."/>
            <person name="Kohler A."/>
            <person name="Krizsan K."/>
            <person name="Balestrini R."/>
            <person name="Da Silva C."/>
            <person name="Montanini B."/>
            <person name="Hainaut M."/>
            <person name="Levati E."/>
            <person name="Barry K.W."/>
            <person name="Belfiori B."/>
            <person name="Cichocki N."/>
            <person name="Clum A."/>
            <person name="Dockter R.B."/>
            <person name="Fauchery L."/>
            <person name="Guy J."/>
            <person name="Iotti M."/>
            <person name="Le Tacon F."/>
            <person name="Lindquist E.A."/>
            <person name="Lipzen A."/>
            <person name="Malagnac F."/>
            <person name="Mello A."/>
            <person name="Molinier V."/>
            <person name="Miyauchi S."/>
            <person name="Poulain J."/>
            <person name="Riccioni C."/>
            <person name="Rubini A."/>
            <person name="Sitrit Y."/>
            <person name="Splivallo R."/>
            <person name="Traeger S."/>
            <person name="Wang M."/>
            <person name="Zifcakova L."/>
            <person name="Wipf D."/>
            <person name="Zambonelli A."/>
            <person name="Paolocci F."/>
            <person name="Nowrousian M."/>
            <person name="Ottonello S."/>
            <person name="Baldrian P."/>
            <person name="Spatafora J.W."/>
            <person name="Henrissat B."/>
            <person name="Nagy L.G."/>
            <person name="Aury J.M."/>
            <person name="Wincker P."/>
            <person name="Grigoriev I.V."/>
            <person name="Bonfante P."/>
            <person name="Martin F.M."/>
        </authorList>
    </citation>
    <scope>NUCLEOTIDE SEQUENCE [LARGE SCALE GENOMIC DNA]</scope>
    <source>
        <strain evidence="2 3">120613-1</strain>
    </source>
</reference>
<feature type="region of interest" description="Disordered" evidence="1">
    <location>
        <begin position="1"/>
        <end position="71"/>
    </location>
</feature>
<accession>A0A3N4K9L5</accession>
<sequence>MIQADYNIHSQHLTQTHTSNQATDSADSTKTRFRGSPHPPSHQHNPTKIATTNPPPPPEQQSRLNPPALPK</sequence>
<gene>
    <name evidence="2" type="ORF">L873DRAFT_18267</name>
</gene>
<keyword evidence="3" id="KW-1185">Reference proteome</keyword>
<protein>
    <submittedName>
        <fullName evidence="2">Uncharacterized protein</fullName>
    </submittedName>
</protein>
<name>A0A3N4K9L5_9PEZI</name>
<dbReference type="AlphaFoldDB" id="A0A3N4K9L5"/>
<evidence type="ECO:0000313" key="2">
    <source>
        <dbReference type="EMBL" id="RPB06049.1"/>
    </source>
</evidence>
<dbReference type="Proteomes" id="UP000276215">
    <property type="component" value="Unassembled WGS sequence"/>
</dbReference>
<proteinExistence type="predicted"/>
<feature type="compositionally biased region" description="Polar residues" evidence="1">
    <location>
        <begin position="42"/>
        <end position="52"/>
    </location>
</feature>
<dbReference type="EMBL" id="ML120351">
    <property type="protein sequence ID" value="RPB06049.1"/>
    <property type="molecule type" value="Genomic_DNA"/>
</dbReference>
<organism evidence="2 3">
    <name type="scientific">Choiromyces venosus 120613-1</name>
    <dbReference type="NCBI Taxonomy" id="1336337"/>
    <lineage>
        <taxon>Eukaryota</taxon>
        <taxon>Fungi</taxon>
        <taxon>Dikarya</taxon>
        <taxon>Ascomycota</taxon>
        <taxon>Pezizomycotina</taxon>
        <taxon>Pezizomycetes</taxon>
        <taxon>Pezizales</taxon>
        <taxon>Tuberaceae</taxon>
        <taxon>Choiromyces</taxon>
    </lineage>
</organism>
<evidence type="ECO:0000313" key="3">
    <source>
        <dbReference type="Proteomes" id="UP000276215"/>
    </source>
</evidence>
<feature type="compositionally biased region" description="Polar residues" evidence="1">
    <location>
        <begin position="8"/>
        <end position="28"/>
    </location>
</feature>
<evidence type="ECO:0000256" key="1">
    <source>
        <dbReference type="SAM" id="MobiDB-lite"/>
    </source>
</evidence>